<evidence type="ECO:0000313" key="2">
    <source>
        <dbReference type="EMBL" id="UYP43917.1"/>
    </source>
</evidence>
<keyword evidence="3" id="KW-1185">Reference proteome</keyword>
<reference evidence="2" key="1">
    <citation type="submission" date="2022-09" db="EMBL/GenBank/DDBJ databases">
        <title>Actin cytoskeleton and complex cell architecture in an #Asgard archaeon.</title>
        <authorList>
            <person name="Ponce Toledo R.I."/>
            <person name="Schleper C."/>
            <person name="Rodrigues Oliveira T."/>
            <person name="Wollweber F."/>
            <person name="Xu J."/>
            <person name="Rittmann S."/>
            <person name="Klingl A."/>
            <person name="Pilhofer M."/>
        </authorList>
    </citation>
    <scope>NUCLEOTIDE SEQUENCE</scope>
    <source>
        <strain evidence="2">B-35</strain>
    </source>
</reference>
<feature type="region of interest" description="Disordered" evidence="1">
    <location>
        <begin position="276"/>
        <end position="297"/>
    </location>
</feature>
<dbReference type="EMBL" id="CP104013">
    <property type="protein sequence ID" value="UYP43917.1"/>
    <property type="molecule type" value="Genomic_DNA"/>
</dbReference>
<accession>A0ABY6HM01</accession>
<dbReference type="Proteomes" id="UP001208689">
    <property type="component" value="Chromosome"/>
</dbReference>
<protein>
    <recommendedName>
        <fullName evidence="4">DNA primase/polymerase bifunctional N-terminal domain-containing protein</fullName>
    </recommendedName>
</protein>
<gene>
    <name evidence="2" type="ORF">NEF87_000202</name>
</gene>
<feature type="compositionally biased region" description="Basic residues" evidence="1">
    <location>
        <begin position="276"/>
        <end position="286"/>
    </location>
</feature>
<organism evidence="2 3">
    <name type="scientific">Candidatus Lokiarchaeum ossiferum</name>
    <dbReference type="NCBI Taxonomy" id="2951803"/>
    <lineage>
        <taxon>Archaea</taxon>
        <taxon>Promethearchaeati</taxon>
        <taxon>Promethearchaeota</taxon>
        <taxon>Promethearchaeia</taxon>
        <taxon>Promethearchaeales</taxon>
        <taxon>Promethearchaeaceae</taxon>
        <taxon>Candidatus Lokiarchaeum</taxon>
    </lineage>
</organism>
<evidence type="ECO:0000256" key="1">
    <source>
        <dbReference type="SAM" id="MobiDB-lite"/>
    </source>
</evidence>
<evidence type="ECO:0000313" key="3">
    <source>
        <dbReference type="Proteomes" id="UP001208689"/>
    </source>
</evidence>
<proteinExistence type="predicted"/>
<feature type="compositionally biased region" description="Low complexity" evidence="1">
    <location>
        <begin position="287"/>
        <end position="297"/>
    </location>
</feature>
<evidence type="ECO:0008006" key="4">
    <source>
        <dbReference type="Google" id="ProtNLM"/>
    </source>
</evidence>
<sequence>MKSENQAINTSNPFKKKNTPHLNFVVGLNGSIYKKEDTLREKYKEFFEKYNPKTNFGDICLHHKEYLKEIPYEDRKWIRFSRQLKIWRIMTCASFSDDRLQFRTVPVSKNGFISCGTQPEYQGRSLVFLDYDVPKNEEVTFNLEALDKALGEYADTFTQATPTGGFHKGYYLKEPYFERDGKKIDITPANTQEKSLEDHTELTQKLGLQAVDIRGKGGKIFASGTKFVEHGLKEYKIVNANLPMEITLQEFSEITGLFLPKELYDPFENLNKAQNRKRVSKLKKKTSSPNSINSDSSEIPMKIREGFKDILEGTVAIEDLKLEKFKIFSALFRECLNCEMIQEEIISFLELNQGSFKRSETENNLNSQEKSDNWEKRPTKEHYSEIFSEYLIKKAQTQISKILETLEPENFTDSQILELIHLADTTADRIKLKKKLKEKIELTSKEFDKYVSLFTKKQNELNDRAKEVYYKSKEELTVKFDKGDDRNKFDQAFKLEKCSLKGIHREKVGKEFESFSFIEIVDGCKKFQEITARLRNQTQNSNRISVDTRNNIFAHAFKDVLLENGRFIYDIENTPYFFRNKEKDVLEIGVKKEHAEFLAYISKWGINHKNREGNVIIQELVNYCLKMGEKVQTYQQSHYDKLRKQLYIFDGVNQIFRLDGNQIVKIDNGEDGVFFRSAFRNNPIELVDEIDEKRIFYGKLRDGKYLFQRMTSCRINFSETELSIEQKAFLYDVYFIGIMFRELFSERAGALFIGDTGSGKTLAHSYFSLFYTNEEPFSLTKDQRDFRTTLNHFELANFENVDTNYNNEFDDIIASTITGSGNTPLRELHTTKKSSILKPKTWIIFDARTPRFLRADNLNRFVMFKLDSFQNSIGEFEVIQRDVFKKVFEEPAILNEIWSELFVVFNQIIRKLQSTNNSEIKKYPLRIAEFARFMEICGDIFEKDEKFVKNTMRALAKEQQEIGNQGTPLDTIFQNLKGEWEKHCNGKSFIIPEPKNLEKKMYFSATILHELCQKHFPSDYHYKSAQAFGRALNERKAYLYKEYGFRVFKTKKKTLYYFEDREIYTGIVQNIIEKLKAKSKFTISAKEIAKEIRVNSIKQSEILNYLKILSQAQIKQFKITNMKENGQFLIVRA</sequence>
<name>A0ABY6HM01_9ARCH</name>